<evidence type="ECO:0000256" key="1">
    <source>
        <dbReference type="ARBA" id="ARBA00022555"/>
    </source>
</evidence>
<sequence>MLRPFLRRMSSFPRDRISIAPMLGITNDYQRYFVRLMTKRATLYTEMFVDETVLHHPACDRLVHFDKSEHPIIAQLGGSNKYKLLEAARILEKAGYDEINLNCGCPSPQGLSVKENRSVPPLRYDWVFRLLDDFPALDFSLNGGVVNLGVAQELLDRRSAGGRQLRGVMIGRMLSKAPWLLHYVDQFFYGERNPPCDRYEAIMKYIDFCEEMQRGEFAPAFSPNEYLKPLFNVFVNTPGGGAYRREIFLGVNNGKSLREAVEHGLKFVSSDLLHDKAEGDIARIYEYEVPKD</sequence>
<proteinExistence type="predicted"/>
<name>A0A196SGN1_BLAHN</name>
<dbReference type="OrthoDB" id="10262250at2759"/>
<dbReference type="GO" id="GO:0000049">
    <property type="term" value="F:tRNA binding"/>
    <property type="evidence" value="ECO:0007669"/>
    <property type="project" value="UniProtKB-KW"/>
</dbReference>
<evidence type="ECO:0000313" key="6">
    <source>
        <dbReference type="Proteomes" id="UP000078348"/>
    </source>
</evidence>
<evidence type="ECO:0000256" key="2">
    <source>
        <dbReference type="ARBA" id="ARBA00022857"/>
    </source>
</evidence>
<dbReference type="PANTHER" id="PTHR42907">
    <property type="entry name" value="FMN-LINKED OXIDOREDUCTASES SUPERFAMILY PROTEIN"/>
    <property type="match status" value="1"/>
</dbReference>
<accession>A0A196SGN1</accession>
<dbReference type="AlphaFoldDB" id="A0A196SGN1"/>
<gene>
    <name evidence="5" type="ORF">AV274_2815</name>
</gene>
<keyword evidence="6" id="KW-1185">Reference proteome</keyword>
<dbReference type="CDD" id="cd02801">
    <property type="entry name" value="DUS_like_FMN"/>
    <property type="match status" value="1"/>
</dbReference>
<comment type="caution">
    <text evidence="5">The sequence shown here is derived from an EMBL/GenBank/DDBJ whole genome shotgun (WGS) entry which is preliminary data.</text>
</comment>
<keyword evidence="1" id="KW-0820">tRNA-binding</keyword>
<protein>
    <submittedName>
        <fullName evidence="5">tRNA-dihydrouridine synthase</fullName>
    </submittedName>
</protein>
<dbReference type="InterPro" id="IPR013785">
    <property type="entry name" value="Aldolase_TIM"/>
</dbReference>
<reference evidence="5 6" key="1">
    <citation type="submission" date="2016-05" db="EMBL/GenBank/DDBJ databases">
        <title>Nuclear genome of Blastocystis sp. subtype 1 NandII.</title>
        <authorList>
            <person name="Gentekaki E."/>
            <person name="Curtis B."/>
            <person name="Stairs C."/>
            <person name="Eme L."/>
            <person name="Herman E."/>
            <person name="Klimes V."/>
            <person name="Arias M.C."/>
            <person name="Elias M."/>
            <person name="Hilliou F."/>
            <person name="Klute M."/>
            <person name="Malik S.-B."/>
            <person name="Pightling A."/>
            <person name="Rachubinski R."/>
            <person name="Salas D."/>
            <person name="Schlacht A."/>
            <person name="Suga H."/>
            <person name="Archibald J."/>
            <person name="Ball S.G."/>
            <person name="Clark G."/>
            <person name="Dacks J."/>
            <person name="Van Der Giezen M."/>
            <person name="Tsaousis A."/>
            <person name="Roger A."/>
        </authorList>
    </citation>
    <scope>NUCLEOTIDE SEQUENCE [LARGE SCALE GENOMIC DNA]</scope>
    <source>
        <strain evidence="6">ATCC 50177 / NandII</strain>
    </source>
</reference>
<feature type="domain" description="DUS-like FMN-binding" evidence="4">
    <location>
        <begin position="19"/>
        <end position="108"/>
    </location>
</feature>
<keyword evidence="3" id="KW-0694">RNA-binding</keyword>
<dbReference type="Pfam" id="PF01207">
    <property type="entry name" value="Dus"/>
    <property type="match status" value="2"/>
</dbReference>
<dbReference type="GO" id="GO:0017150">
    <property type="term" value="F:tRNA dihydrouridine synthase activity"/>
    <property type="evidence" value="ECO:0007669"/>
    <property type="project" value="InterPro"/>
</dbReference>
<feature type="domain" description="DUS-like FMN-binding" evidence="4">
    <location>
        <begin position="114"/>
        <end position="247"/>
    </location>
</feature>
<evidence type="ECO:0000256" key="3">
    <source>
        <dbReference type="ARBA" id="ARBA00022884"/>
    </source>
</evidence>
<dbReference type="Proteomes" id="UP000078348">
    <property type="component" value="Unassembled WGS sequence"/>
</dbReference>
<dbReference type="InterPro" id="IPR035587">
    <property type="entry name" value="DUS-like_FMN-bd"/>
</dbReference>
<dbReference type="PANTHER" id="PTHR42907:SF1">
    <property type="entry name" value="FMN-LINKED OXIDOREDUCTASES SUPERFAMILY PROTEIN"/>
    <property type="match status" value="1"/>
</dbReference>
<evidence type="ECO:0000313" key="5">
    <source>
        <dbReference type="EMBL" id="OAO15476.1"/>
    </source>
</evidence>
<dbReference type="InterPro" id="IPR004653">
    <property type="entry name" value="DusA"/>
</dbReference>
<dbReference type="SUPFAM" id="SSF51395">
    <property type="entry name" value="FMN-linked oxidoreductases"/>
    <property type="match status" value="1"/>
</dbReference>
<keyword evidence="2" id="KW-0521">NADP</keyword>
<organism evidence="5 6">
    <name type="scientific">Blastocystis sp. subtype 1 (strain ATCC 50177 / NandII)</name>
    <dbReference type="NCBI Taxonomy" id="478820"/>
    <lineage>
        <taxon>Eukaryota</taxon>
        <taxon>Sar</taxon>
        <taxon>Stramenopiles</taxon>
        <taxon>Bigyra</taxon>
        <taxon>Opalozoa</taxon>
        <taxon>Opalinata</taxon>
        <taxon>Blastocystidae</taxon>
        <taxon>Blastocystis</taxon>
    </lineage>
</organism>
<dbReference type="EMBL" id="LXWW01000139">
    <property type="protein sequence ID" value="OAO15476.1"/>
    <property type="molecule type" value="Genomic_DNA"/>
</dbReference>
<evidence type="ECO:0000259" key="4">
    <source>
        <dbReference type="Pfam" id="PF01207"/>
    </source>
</evidence>
<dbReference type="STRING" id="478820.A0A196SGN1"/>
<dbReference type="Gene3D" id="3.20.20.70">
    <property type="entry name" value="Aldolase class I"/>
    <property type="match status" value="2"/>
</dbReference>